<organism evidence="1 2">
    <name type="scientific">Deinococcus hopiensis KR-140</name>
    <dbReference type="NCBI Taxonomy" id="695939"/>
    <lineage>
        <taxon>Bacteria</taxon>
        <taxon>Thermotogati</taxon>
        <taxon>Deinococcota</taxon>
        <taxon>Deinococci</taxon>
        <taxon>Deinococcales</taxon>
        <taxon>Deinococcaceae</taxon>
        <taxon>Deinococcus</taxon>
    </lineage>
</organism>
<name>A0A1W1VLG4_9DEIO</name>
<gene>
    <name evidence="1" type="ORF">SAMN00790413_02273</name>
</gene>
<evidence type="ECO:0000313" key="1">
    <source>
        <dbReference type="EMBL" id="SMB94168.1"/>
    </source>
</evidence>
<accession>A0A1W1VLG4</accession>
<evidence type="ECO:0000313" key="2">
    <source>
        <dbReference type="Proteomes" id="UP000192582"/>
    </source>
</evidence>
<sequence length="166" mass="19052">MSDAWYHLLRCVHYLGYHTADTMSYTFDRARLFTLVTSNEAEVREIEGLLKESGKPKARDAAIWVIEGRAEGNATVYRLREVFHPREVTLAQPEHTPGAKKKFVYSLDGKGAGKDLGESLVLNGRPWFKAFFEESGRFGFGLDHLRNPEVKEHFLELVRPFYQEST</sequence>
<protein>
    <submittedName>
        <fullName evidence="1">Uncharacterized protein</fullName>
    </submittedName>
</protein>
<dbReference type="AlphaFoldDB" id="A0A1W1VLG4"/>
<dbReference type="EMBL" id="FWWU01000009">
    <property type="protein sequence ID" value="SMB94168.1"/>
    <property type="molecule type" value="Genomic_DNA"/>
</dbReference>
<dbReference type="STRING" id="695939.SAMN00790413_02273"/>
<proteinExistence type="predicted"/>
<keyword evidence="2" id="KW-1185">Reference proteome</keyword>
<reference evidence="1 2" key="1">
    <citation type="submission" date="2017-04" db="EMBL/GenBank/DDBJ databases">
        <authorList>
            <person name="Afonso C.L."/>
            <person name="Miller P.J."/>
            <person name="Scott M.A."/>
            <person name="Spackman E."/>
            <person name="Goraichik I."/>
            <person name="Dimitrov K.M."/>
            <person name="Suarez D.L."/>
            <person name="Swayne D.E."/>
        </authorList>
    </citation>
    <scope>NUCLEOTIDE SEQUENCE [LARGE SCALE GENOMIC DNA]</scope>
    <source>
        <strain evidence="1 2">KR-140</strain>
    </source>
</reference>
<dbReference type="Proteomes" id="UP000192582">
    <property type="component" value="Unassembled WGS sequence"/>
</dbReference>